<name>A0A2B7IM87_CUTAC</name>
<reference evidence="1 2" key="1">
    <citation type="submission" date="2017-02" db="EMBL/GenBank/DDBJ databases">
        <title>Prevalence of linear plasmids in Cutibacterium acnes isolates obtained from cancerous prostatic tissue.</title>
        <authorList>
            <person name="Davidsson S."/>
            <person name="Bruggemann H."/>
        </authorList>
    </citation>
    <scope>NUCLEOTIDE SEQUENCE [LARGE SCALE GENOMIC DNA]</scope>
    <source>
        <strain evidence="1 2">11-78</strain>
    </source>
</reference>
<dbReference type="EMBL" id="MVCE01000002">
    <property type="protein sequence ID" value="PGF34890.1"/>
    <property type="molecule type" value="Genomic_DNA"/>
</dbReference>
<gene>
    <name evidence="1" type="ORF">B1B09_04525</name>
</gene>
<dbReference type="AlphaFoldDB" id="A0A2B7IM87"/>
<proteinExistence type="predicted"/>
<sequence>MVDAAIDDSWCLKMSVLITVPSLDKGFGCRWLLAETLPRKWLIYRVPHGFTGDPRRMALSLE</sequence>
<dbReference type="Proteomes" id="UP000226191">
    <property type="component" value="Unassembled WGS sequence"/>
</dbReference>
<accession>A0A2B7IM87</accession>
<comment type="caution">
    <text evidence="1">The sequence shown here is derived from an EMBL/GenBank/DDBJ whole genome shotgun (WGS) entry which is preliminary data.</text>
</comment>
<dbReference type="RefSeq" id="WP_002518762.1">
    <property type="nucleotide sequence ID" value="NZ_AP019664.1"/>
</dbReference>
<evidence type="ECO:0000313" key="1">
    <source>
        <dbReference type="EMBL" id="PGF34890.1"/>
    </source>
</evidence>
<organism evidence="1 2">
    <name type="scientific">Cutibacterium acnes</name>
    <name type="common">Propionibacterium acnes</name>
    <dbReference type="NCBI Taxonomy" id="1747"/>
    <lineage>
        <taxon>Bacteria</taxon>
        <taxon>Bacillati</taxon>
        <taxon>Actinomycetota</taxon>
        <taxon>Actinomycetes</taxon>
        <taxon>Propionibacteriales</taxon>
        <taxon>Propionibacteriaceae</taxon>
        <taxon>Cutibacterium</taxon>
    </lineage>
</organism>
<protein>
    <submittedName>
        <fullName evidence="1">Uncharacterized protein</fullName>
    </submittedName>
</protein>
<dbReference type="GeneID" id="92856419"/>
<evidence type="ECO:0000313" key="2">
    <source>
        <dbReference type="Proteomes" id="UP000226191"/>
    </source>
</evidence>